<evidence type="ECO:0000313" key="3">
    <source>
        <dbReference type="Proteomes" id="UP000011586"/>
    </source>
</evidence>
<dbReference type="RefSeq" id="WP_008441315.1">
    <property type="nucleotide sequence ID" value="NZ_AOJK01000021.1"/>
</dbReference>
<evidence type="ECO:0000256" key="1">
    <source>
        <dbReference type="SAM" id="MobiDB-lite"/>
    </source>
</evidence>
<dbReference type="PATRIC" id="fig|1227465.4.peg.834"/>
<feature type="compositionally biased region" description="Acidic residues" evidence="1">
    <location>
        <begin position="110"/>
        <end position="120"/>
    </location>
</feature>
<reference evidence="2 3" key="1">
    <citation type="journal article" date="2014" name="PLoS Genet.">
        <title>Phylogenetically driven sequencing of extremely halophilic archaea reveals strategies for static and dynamic osmo-response.</title>
        <authorList>
            <person name="Becker E.A."/>
            <person name="Seitzer P.M."/>
            <person name="Tritt A."/>
            <person name="Larsen D."/>
            <person name="Krusor M."/>
            <person name="Yao A.I."/>
            <person name="Wu D."/>
            <person name="Madern D."/>
            <person name="Eisen J.A."/>
            <person name="Darling A.E."/>
            <person name="Facciotti M.T."/>
        </authorList>
    </citation>
    <scope>NUCLEOTIDE SEQUENCE [LARGE SCALE GENOMIC DNA]</scope>
    <source>
        <strain evidence="2 3">DSM 19288</strain>
    </source>
</reference>
<gene>
    <name evidence="2" type="ORF">C463_04244</name>
</gene>
<keyword evidence="3" id="KW-1185">Reference proteome</keyword>
<feature type="compositionally biased region" description="Basic and acidic residues" evidence="1">
    <location>
        <begin position="100"/>
        <end position="109"/>
    </location>
</feature>
<feature type="region of interest" description="Disordered" evidence="1">
    <location>
        <begin position="100"/>
        <end position="129"/>
    </location>
</feature>
<dbReference type="Proteomes" id="UP000011586">
    <property type="component" value="Unassembled WGS sequence"/>
</dbReference>
<organism evidence="2 3">
    <name type="scientific">Halorubrum californiense DSM 19288</name>
    <dbReference type="NCBI Taxonomy" id="1227465"/>
    <lineage>
        <taxon>Archaea</taxon>
        <taxon>Methanobacteriati</taxon>
        <taxon>Methanobacteriota</taxon>
        <taxon>Stenosarchaea group</taxon>
        <taxon>Halobacteria</taxon>
        <taxon>Halobacteriales</taxon>
        <taxon>Haloferacaceae</taxon>
        <taxon>Halorubrum</taxon>
    </lineage>
</organism>
<protein>
    <submittedName>
        <fullName evidence="2">Uncharacterized protein</fullName>
    </submittedName>
</protein>
<evidence type="ECO:0000313" key="2">
    <source>
        <dbReference type="EMBL" id="ELZ46391.1"/>
    </source>
</evidence>
<comment type="caution">
    <text evidence="2">The sequence shown here is derived from an EMBL/GenBank/DDBJ whole genome shotgun (WGS) entry which is preliminary data.</text>
</comment>
<proteinExistence type="predicted"/>
<dbReference type="AlphaFoldDB" id="M0EF29"/>
<dbReference type="OrthoDB" id="373620at2157"/>
<dbReference type="EMBL" id="AOJK01000021">
    <property type="protein sequence ID" value="ELZ46391.1"/>
    <property type="molecule type" value="Genomic_DNA"/>
</dbReference>
<sequence length="129" mass="14763">MSNPNDDEEDPSGFKEDARALKNSQIKSIRLGNRLSASIISIHVVRGNHRRETAASVELRNLVEHDMGEDVYDAEEEKIDYQALSSELRERVDALIEHSVRPTEYKEMTEDGVDTGENDVEIERQHNRD</sequence>
<accession>M0EF29</accession>
<name>M0EF29_9EURY</name>